<keyword evidence="6 9" id="KW-1133">Transmembrane helix</keyword>
<evidence type="ECO:0000256" key="9">
    <source>
        <dbReference type="SAM" id="Phobius"/>
    </source>
</evidence>
<dbReference type="GO" id="GO:0016020">
    <property type="term" value="C:membrane"/>
    <property type="evidence" value="ECO:0007669"/>
    <property type="project" value="UniProtKB-SubCell"/>
</dbReference>
<dbReference type="PANTHER" id="PTHR48010">
    <property type="entry name" value="OS05G0588300 PROTEIN"/>
    <property type="match status" value="1"/>
</dbReference>
<name>A0AAD8JJ26_9APIA</name>
<dbReference type="Proteomes" id="UP001237642">
    <property type="component" value="Unassembled WGS sequence"/>
</dbReference>
<dbReference type="InterPro" id="IPR001611">
    <property type="entry name" value="Leu-rich_rpt"/>
</dbReference>
<dbReference type="GO" id="GO:0004672">
    <property type="term" value="F:protein kinase activity"/>
    <property type="evidence" value="ECO:0007669"/>
    <property type="project" value="InterPro"/>
</dbReference>
<dbReference type="InterPro" id="IPR050994">
    <property type="entry name" value="At_inactive_RLKs"/>
</dbReference>
<organism evidence="11 12">
    <name type="scientific">Heracleum sosnowskyi</name>
    <dbReference type="NCBI Taxonomy" id="360622"/>
    <lineage>
        <taxon>Eukaryota</taxon>
        <taxon>Viridiplantae</taxon>
        <taxon>Streptophyta</taxon>
        <taxon>Embryophyta</taxon>
        <taxon>Tracheophyta</taxon>
        <taxon>Spermatophyta</taxon>
        <taxon>Magnoliopsida</taxon>
        <taxon>eudicotyledons</taxon>
        <taxon>Gunneridae</taxon>
        <taxon>Pentapetalae</taxon>
        <taxon>asterids</taxon>
        <taxon>campanulids</taxon>
        <taxon>Apiales</taxon>
        <taxon>Apiaceae</taxon>
        <taxon>Apioideae</taxon>
        <taxon>apioid superclade</taxon>
        <taxon>Tordylieae</taxon>
        <taxon>Tordyliinae</taxon>
        <taxon>Heracleum</taxon>
    </lineage>
</organism>
<evidence type="ECO:0000313" key="12">
    <source>
        <dbReference type="Proteomes" id="UP001237642"/>
    </source>
</evidence>
<feature type="domain" description="Protein kinase" evidence="10">
    <location>
        <begin position="296"/>
        <end position="580"/>
    </location>
</feature>
<keyword evidence="11" id="KW-0675">Receptor</keyword>
<keyword evidence="12" id="KW-1185">Reference proteome</keyword>
<evidence type="ECO:0000256" key="8">
    <source>
        <dbReference type="ARBA" id="ARBA00023180"/>
    </source>
</evidence>
<comment type="caution">
    <text evidence="11">The sequence shown here is derived from an EMBL/GenBank/DDBJ whole genome shotgun (WGS) entry which is preliminary data.</text>
</comment>
<protein>
    <submittedName>
        <fullName evidence="11">Inactive receptor kinase</fullName>
    </submittedName>
</protein>
<feature type="transmembrane region" description="Helical" evidence="9">
    <location>
        <begin position="210"/>
        <end position="235"/>
    </location>
</feature>
<dbReference type="FunFam" id="1.10.510.10:FF:000095">
    <property type="entry name" value="protein STRUBBELIG-RECEPTOR FAMILY 8"/>
    <property type="match status" value="1"/>
</dbReference>
<dbReference type="Gene3D" id="3.30.200.20">
    <property type="entry name" value="Phosphorylase Kinase, domain 1"/>
    <property type="match status" value="1"/>
</dbReference>
<keyword evidence="11" id="KW-0418">Kinase</keyword>
<keyword evidence="7 9" id="KW-0472">Membrane</keyword>
<dbReference type="InterPro" id="IPR032675">
    <property type="entry name" value="LRR_dom_sf"/>
</dbReference>
<dbReference type="SUPFAM" id="SSF52058">
    <property type="entry name" value="L domain-like"/>
    <property type="match status" value="1"/>
</dbReference>
<dbReference type="FunFam" id="3.80.10.10:FF:000111">
    <property type="entry name" value="LRR receptor-like serine/threonine-protein kinase ERECTA"/>
    <property type="match status" value="1"/>
</dbReference>
<evidence type="ECO:0000256" key="7">
    <source>
        <dbReference type="ARBA" id="ARBA00023136"/>
    </source>
</evidence>
<dbReference type="InterPro" id="IPR000719">
    <property type="entry name" value="Prot_kinase_dom"/>
</dbReference>
<keyword evidence="5" id="KW-0677">Repeat</keyword>
<keyword evidence="8" id="KW-0325">Glycoprotein</keyword>
<dbReference type="Gene3D" id="1.10.510.10">
    <property type="entry name" value="Transferase(Phosphotransferase) domain 1"/>
    <property type="match status" value="1"/>
</dbReference>
<comment type="similarity">
    <text evidence="2">Belongs to the RLP family.</text>
</comment>
<dbReference type="SUPFAM" id="SSF56112">
    <property type="entry name" value="Protein kinase-like (PK-like)"/>
    <property type="match status" value="1"/>
</dbReference>
<proteinExistence type="inferred from homology"/>
<evidence type="ECO:0000256" key="3">
    <source>
        <dbReference type="ARBA" id="ARBA00022614"/>
    </source>
</evidence>
<evidence type="ECO:0000256" key="4">
    <source>
        <dbReference type="ARBA" id="ARBA00022692"/>
    </source>
</evidence>
<accession>A0AAD8JJ26</accession>
<evidence type="ECO:0000256" key="5">
    <source>
        <dbReference type="ARBA" id="ARBA00022737"/>
    </source>
</evidence>
<dbReference type="Pfam" id="PF00069">
    <property type="entry name" value="Pkinase"/>
    <property type="match status" value="1"/>
</dbReference>
<dbReference type="GO" id="GO:0005524">
    <property type="term" value="F:ATP binding"/>
    <property type="evidence" value="ECO:0007669"/>
    <property type="project" value="InterPro"/>
</dbReference>
<keyword evidence="11" id="KW-0808">Transferase</keyword>
<evidence type="ECO:0000259" key="10">
    <source>
        <dbReference type="PROSITE" id="PS50011"/>
    </source>
</evidence>
<dbReference type="EMBL" id="JAUIZM010000001">
    <property type="protein sequence ID" value="KAK1403571.1"/>
    <property type="molecule type" value="Genomic_DNA"/>
</dbReference>
<reference evidence="11" key="1">
    <citation type="submission" date="2023-02" db="EMBL/GenBank/DDBJ databases">
        <title>Genome of toxic invasive species Heracleum sosnowskyi carries increased number of genes despite the absence of recent whole-genome duplications.</title>
        <authorList>
            <person name="Schelkunov M."/>
            <person name="Shtratnikova V."/>
            <person name="Makarenko M."/>
            <person name="Klepikova A."/>
            <person name="Omelchenko D."/>
            <person name="Novikova G."/>
            <person name="Obukhova E."/>
            <person name="Bogdanov V."/>
            <person name="Penin A."/>
            <person name="Logacheva M."/>
        </authorList>
    </citation>
    <scope>NUCLEOTIDE SEQUENCE</scope>
    <source>
        <strain evidence="11">Hsosn_3</strain>
        <tissue evidence="11">Leaf</tissue>
    </source>
</reference>
<dbReference type="Pfam" id="PF00560">
    <property type="entry name" value="LRR_1"/>
    <property type="match status" value="3"/>
</dbReference>
<evidence type="ECO:0000313" key="11">
    <source>
        <dbReference type="EMBL" id="KAK1403571.1"/>
    </source>
</evidence>
<dbReference type="Gene3D" id="3.80.10.10">
    <property type="entry name" value="Ribonuclease Inhibitor"/>
    <property type="match status" value="2"/>
</dbReference>
<dbReference type="PANTHER" id="PTHR48010:SF55">
    <property type="entry name" value="OS01G0607900 PROTEIN"/>
    <property type="match status" value="1"/>
</dbReference>
<sequence length="582" mass="63393">MSQTHHATGSALSVTPSHSYVSELHLPGVGLLGPIPANTLGNLSQLRVISIRSNGLAGALPSDFSKLKNLRSLYLQQNQFSGEFPSSVPQLTGLTRLDLSTNDFTGEIPPSINNLTKLTGLFMANNKFSGAIPSLKLQYLVDLNVSNNKFNGSIPTTLRRYPQSAFSGNIDLCGGPLTKCKPNISSPSDFSSSTHDDPQSKYDKSKKMSIGLIIAIAGAAAVIVILLFIVVSVICMMKRRHEKGEANERREAASARVSVDAAGTSGDAGSKKNKLIFFGENDAGGVRKFEMDDLLRASAEMLGKGSYGASYRAEIDDETVVAVKRLKDATVSEKDFEVQVELLGTIRHENIVTLWGFYYTQTERLLIYDYIPAGSLSLLLHGSKDTGNSPPNWETRVRIATSAARGLAHLHSFGKIVHGNLKSSNILLSNDETPEATIIDYGLSTFFSNNANQPDHHRAGGYRAPEVLETRKATLKSDVYGFGVLLLELITGKSPYQQTSTGEEGIDLPRWVQSVEKEEWAAEVFDMELMRYEDVEEEMGQLLQIAMTCVATVPNQRPAMLDVVRLIEDTVGSGEPHITIVP</sequence>
<dbReference type="InterPro" id="IPR011009">
    <property type="entry name" value="Kinase-like_dom_sf"/>
</dbReference>
<dbReference type="PROSITE" id="PS50011">
    <property type="entry name" value="PROTEIN_KINASE_DOM"/>
    <property type="match status" value="1"/>
</dbReference>
<comment type="subcellular location">
    <subcellularLocation>
        <location evidence="1">Membrane</location>
        <topology evidence="1">Single-pass membrane protein</topology>
    </subcellularLocation>
</comment>
<reference evidence="11" key="2">
    <citation type="submission" date="2023-05" db="EMBL/GenBank/DDBJ databases">
        <authorList>
            <person name="Schelkunov M.I."/>
        </authorList>
    </citation>
    <scope>NUCLEOTIDE SEQUENCE</scope>
    <source>
        <strain evidence="11">Hsosn_3</strain>
        <tissue evidence="11">Leaf</tissue>
    </source>
</reference>
<gene>
    <name evidence="11" type="ORF">POM88_003176</name>
</gene>
<keyword evidence="4 9" id="KW-0812">Transmembrane</keyword>
<evidence type="ECO:0000256" key="2">
    <source>
        <dbReference type="ARBA" id="ARBA00009592"/>
    </source>
</evidence>
<evidence type="ECO:0000256" key="6">
    <source>
        <dbReference type="ARBA" id="ARBA00022989"/>
    </source>
</evidence>
<evidence type="ECO:0000256" key="1">
    <source>
        <dbReference type="ARBA" id="ARBA00004167"/>
    </source>
</evidence>
<dbReference type="CDD" id="cd14066">
    <property type="entry name" value="STKc_IRAK"/>
    <property type="match status" value="1"/>
</dbReference>
<dbReference type="AlphaFoldDB" id="A0AAD8JJ26"/>
<keyword evidence="3" id="KW-0433">Leucine-rich repeat</keyword>